<gene>
    <name evidence="11" type="ORF">ERL59_18470</name>
</gene>
<dbReference type="PROSITE" id="PS50112">
    <property type="entry name" value="PAS"/>
    <property type="match status" value="2"/>
</dbReference>
<dbReference type="Gene3D" id="3.30.565.10">
    <property type="entry name" value="Histidine kinase-like ATPase, C-terminal domain"/>
    <property type="match status" value="1"/>
</dbReference>
<dbReference type="SUPFAM" id="SSF55874">
    <property type="entry name" value="ATPase domain of HSP90 chaperone/DNA topoisomerase II/histidine kinase"/>
    <property type="match status" value="1"/>
</dbReference>
<keyword evidence="4" id="KW-0808">Transferase</keyword>
<keyword evidence="5" id="KW-0547">Nucleotide-binding</keyword>
<dbReference type="SMART" id="SM00388">
    <property type="entry name" value="HisKA"/>
    <property type="match status" value="1"/>
</dbReference>
<dbReference type="Gene3D" id="1.10.287.130">
    <property type="match status" value="1"/>
</dbReference>
<dbReference type="GO" id="GO:0006355">
    <property type="term" value="P:regulation of DNA-templated transcription"/>
    <property type="evidence" value="ECO:0007669"/>
    <property type="project" value="InterPro"/>
</dbReference>
<dbReference type="EMBL" id="SIJB01000047">
    <property type="protein sequence ID" value="NBI30939.1"/>
    <property type="molecule type" value="Genomic_DNA"/>
</dbReference>
<accession>A0A6N9Q7Z7</accession>
<dbReference type="InterPro" id="IPR000014">
    <property type="entry name" value="PAS"/>
</dbReference>
<dbReference type="Pfam" id="PF13188">
    <property type="entry name" value="PAS_8"/>
    <property type="match status" value="1"/>
</dbReference>
<keyword evidence="3" id="KW-0597">Phosphoprotein</keyword>
<dbReference type="EC" id="2.7.13.3" evidence="2"/>
<feature type="domain" description="Histidine kinase" evidence="9">
    <location>
        <begin position="506"/>
        <end position="715"/>
    </location>
</feature>
<dbReference type="CDD" id="cd00130">
    <property type="entry name" value="PAS"/>
    <property type="match status" value="2"/>
</dbReference>
<feature type="domain" description="PAS" evidence="10">
    <location>
        <begin position="157"/>
        <end position="213"/>
    </location>
</feature>
<dbReference type="CDD" id="cd00082">
    <property type="entry name" value="HisKA"/>
    <property type="match status" value="1"/>
</dbReference>
<dbReference type="InterPro" id="IPR036097">
    <property type="entry name" value="HisK_dim/P_sf"/>
</dbReference>
<dbReference type="Pfam" id="PF00512">
    <property type="entry name" value="HisKA"/>
    <property type="match status" value="1"/>
</dbReference>
<dbReference type="PRINTS" id="PR00344">
    <property type="entry name" value="BCTRLSENSOR"/>
</dbReference>
<comment type="catalytic activity">
    <reaction evidence="1">
        <text>ATP + protein L-histidine = ADP + protein N-phospho-L-histidine.</text>
        <dbReference type="EC" id="2.7.13.3"/>
    </reaction>
</comment>
<dbReference type="OrthoDB" id="9815750at2"/>
<dbReference type="NCBIfam" id="TIGR00229">
    <property type="entry name" value="sensory_box"/>
    <property type="match status" value="3"/>
</dbReference>
<dbReference type="Gene3D" id="3.30.450.20">
    <property type="entry name" value="PAS domain"/>
    <property type="match status" value="4"/>
</dbReference>
<evidence type="ECO:0000256" key="2">
    <source>
        <dbReference type="ARBA" id="ARBA00012438"/>
    </source>
</evidence>
<dbReference type="Proteomes" id="UP000448943">
    <property type="component" value="Unassembled WGS sequence"/>
</dbReference>
<dbReference type="SUPFAM" id="SSF55785">
    <property type="entry name" value="PYP-like sensor domain (PAS domain)"/>
    <property type="match status" value="3"/>
</dbReference>
<dbReference type="InterPro" id="IPR035965">
    <property type="entry name" value="PAS-like_dom_sf"/>
</dbReference>
<name>A0A6N9Q7Z7_9BACL</name>
<dbReference type="InterPro" id="IPR036890">
    <property type="entry name" value="HATPase_C_sf"/>
</dbReference>
<dbReference type="Pfam" id="PF00989">
    <property type="entry name" value="PAS"/>
    <property type="match status" value="1"/>
</dbReference>
<keyword evidence="12" id="KW-1185">Reference proteome</keyword>
<keyword evidence="6 11" id="KW-0418">Kinase</keyword>
<evidence type="ECO:0000313" key="11">
    <source>
        <dbReference type="EMBL" id="NBI30939.1"/>
    </source>
</evidence>
<dbReference type="Pfam" id="PF13426">
    <property type="entry name" value="PAS_9"/>
    <property type="match status" value="1"/>
</dbReference>
<keyword evidence="8" id="KW-0902">Two-component regulatory system</keyword>
<evidence type="ECO:0000256" key="8">
    <source>
        <dbReference type="ARBA" id="ARBA00023012"/>
    </source>
</evidence>
<dbReference type="SUPFAM" id="SSF47384">
    <property type="entry name" value="Homodimeric domain of signal transducing histidine kinase"/>
    <property type="match status" value="1"/>
</dbReference>
<evidence type="ECO:0000256" key="3">
    <source>
        <dbReference type="ARBA" id="ARBA00022553"/>
    </source>
</evidence>
<dbReference type="PANTHER" id="PTHR43065:SF34">
    <property type="entry name" value="SPORULATION KINASE A"/>
    <property type="match status" value="1"/>
</dbReference>
<dbReference type="InterPro" id="IPR004358">
    <property type="entry name" value="Sig_transdc_His_kin-like_C"/>
</dbReference>
<evidence type="ECO:0000256" key="5">
    <source>
        <dbReference type="ARBA" id="ARBA00022741"/>
    </source>
</evidence>
<organism evidence="11 12">
    <name type="scientific">Chengkuizengella marina</name>
    <dbReference type="NCBI Taxonomy" id="2507566"/>
    <lineage>
        <taxon>Bacteria</taxon>
        <taxon>Bacillati</taxon>
        <taxon>Bacillota</taxon>
        <taxon>Bacilli</taxon>
        <taxon>Bacillales</taxon>
        <taxon>Paenibacillaceae</taxon>
        <taxon>Chengkuizengella</taxon>
    </lineage>
</organism>
<evidence type="ECO:0000259" key="9">
    <source>
        <dbReference type="PROSITE" id="PS50109"/>
    </source>
</evidence>
<keyword evidence="7" id="KW-0067">ATP-binding</keyword>
<protein>
    <recommendedName>
        <fullName evidence="2">histidine kinase</fullName>
        <ecNumber evidence="2">2.7.13.3</ecNumber>
    </recommendedName>
</protein>
<evidence type="ECO:0000259" key="10">
    <source>
        <dbReference type="PROSITE" id="PS50112"/>
    </source>
</evidence>
<comment type="caution">
    <text evidence="11">The sequence shown here is derived from an EMBL/GenBank/DDBJ whole genome shotgun (WGS) entry which is preliminary data.</text>
</comment>
<dbReference type="InterPro" id="IPR005467">
    <property type="entry name" value="His_kinase_dom"/>
</dbReference>
<dbReference type="InterPro" id="IPR003594">
    <property type="entry name" value="HATPase_dom"/>
</dbReference>
<proteinExistence type="predicted"/>
<reference evidence="11 12" key="1">
    <citation type="submission" date="2019-01" db="EMBL/GenBank/DDBJ databases">
        <title>Chengkuizengella sp. nov., isolated from deep-sea sediment of East Pacific Ocean.</title>
        <authorList>
            <person name="Yang J."/>
            <person name="Lai Q."/>
            <person name="Shao Z."/>
        </authorList>
    </citation>
    <scope>NUCLEOTIDE SEQUENCE [LARGE SCALE GENOMIC DNA]</scope>
    <source>
        <strain evidence="11 12">YPA3-1-1</strain>
    </source>
</reference>
<dbReference type="GO" id="GO:0005524">
    <property type="term" value="F:ATP binding"/>
    <property type="evidence" value="ECO:0007669"/>
    <property type="project" value="UniProtKB-KW"/>
</dbReference>
<dbReference type="SMART" id="SM00387">
    <property type="entry name" value="HATPase_c"/>
    <property type="match status" value="1"/>
</dbReference>
<sequence>MLDKKAFLSKQEDVVQKFLTRSDLSIYKHLFETSPHGLAIVSPSGSCIKVNHKFCAILGYPEQNFPDPIESSFHIKDLKLNKHELEPLIYGKIDTYKVEKNVNSLLWISIDASIFLYEEVPFISLSIENITSRKLNEVKIKEELQFFKSFQIYNNLPIISCDLEGHIVFTNTAVGIKLGYRKEELLNQPLTNFTIQQNINDYIKKHKVILDGEIYTHVKEIDIICKNGQTLSIEMKFLPIYVDDKLAGSHVIFWEASEYRSALNLIHHYNGLIFKCKKIDGEFIYTTFAGSIMKREKLELKNLVGKKISDFFNGSELKRVEKYYSQAWEEQKIVSFEGIYLKNTYFLVTLKPVLKNGDTIEVVGTYTEITNLDHSRIRYQSLLNNSIVGIFLYQDGEFSFVNARLCEMYGYSHNELLEKNILDLFVTEERNVIQRNLQKLMDGYINKFEMKCKGLHKKNTIISLKLQFSLMEFQDKPMIIGIIDDVTETKLQKTTKQSIVSQLAAGFAHEIRNPLTTLKGFVRIMELNMKNKNCPDTLKHIDIMKSELEHIHVITNKFLSLAKPQVVELEKHDLHKIVKDVISSMKKDAGKHNIQIHLKIKTKLMYIRCDEKLLKKCFRNIIGNSIDAMPNGGNIVVKIKSICNKLIVCVQDEGNGISSERLAKLGEPFYTTKEKGTGLGLMMCYKILEAHHGKIHISSRINEGTTVEIYLPDLEGVYLN</sequence>
<dbReference type="GO" id="GO:0000155">
    <property type="term" value="F:phosphorelay sensor kinase activity"/>
    <property type="evidence" value="ECO:0007669"/>
    <property type="project" value="InterPro"/>
</dbReference>
<evidence type="ECO:0000256" key="7">
    <source>
        <dbReference type="ARBA" id="ARBA00022840"/>
    </source>
</evidence>
<dbReference type="InterPro" id="IPR003661">
    <property type="entry name" value="HisK_dim/P_dom"/>
</dbReference>
<dbReference type="Pfam" id="PF02518">
    <property type="entry name" value="HATPase_c"/>
    <property type="match status" value="1"/>
</dbReference>
<dbReference type="PROSITE" id="PS50109">
    <property type="entry name" value="HIS_KIN"/>
    <property type="match status" value="1"/>
</dbReference>
<dbReference type="SMART" id="SM00091">
    <property type="entry name" value="PAS"/>
    <property type="match status" value="3"/>
</dbReference>
<evidence type="ECO:0000256" key="1">
    <source>
        <dbReference type="ARBA" id="ARBA00000085"/>
    </source>
</evidence>
<dbReference type="AlphaFoldDB" id="A0A6N9Q7Z7"/>
<dbReference type="PANTHER" id="PTHR43065">
    <property type="entry name" value="SENSOR HISTIDINE KINASE"/>
    <property type="match status" value="1"/>
</dbReference>
<dbReference type="RefSeq" id="WP_160647749.1">
    <property type="nucleotide sequence ID" value="NZ_SIJB01000047.1"/>
</dbReference>
<evidence type="ECO:0000313" key="12">
    <source>
        <dbReference type="Proteomes" id="UP000448943"/>
    </source>
</evidence>
<evidence type="ECO:0000256" key="6">
    <source>
        <dbReference type="ARBA" id="ARBA00022777"/>
    </source>
</evidence>
<dbReference type="InterPro" id="IPR013767">
    <property type="entry name" value="PAS_fold"/>
</dbReference>
<evidence type="ECO:0000256" key="4">
    <source>
        <dbReference type="ARBA" id="ARBA00022679"/>
    </source>
</evidence>
<feature type="domain" description="PAS" evidence="10">
    <location>
        <begin position="395"/>
        <end position="444"/>
    </location>
</feature>